<keyword evidence="6" id="KW-0206">Cytoskeleton</keyword>
<comment type="similarity">
    <text evidence="8">Belongs to the CFAP43 family.</text>
</comment>
<reference evidence="11 12" key="1">
    <citation type="journal article" date="2024" name="BMC Genomics">
        <title>De novo assembly and annotation of Popillia japonica's genome with initial clues to its potential as an invasive pest.</title>
        <authorList>
            <person name="Cucini C."/>
            <person name="Boschi S."/>
            <person name="Funari R."/>
            <person name="Cardaioli E."/>
            <person name="Iannotti N."/>
            <person name="Marturano G."/>
            <person name="Paoli F."/>
            <person name="Bruttini M."/>
            <person name="Carapelli A."/>
            <person name="Frati F."/>
            <person name="Nardi F."/>
        </authorList>
    </citation>
    <scope>NUCLEOTIDE SEQUENCE [LARGE SCALE GENOMIC DNA]</scope>
    <source>
        <strain evidence="11">DMR45628</strain>
    </source>
</reference>
<evidence type="ECO:0000256" key="10">
    <source>
        <dbReference type="SAM" id="Coils"/>
    </source>
</evidence>
<accession>A0AAW1LB25</accession>
<evidence type="ECO:0000256" key="1">
    <source>
        <dbReference type="ARBA" id="ARBA00004430"/>
    </source>
</evidence>
<feature type="coiled-coil region" evidence="10">
    <location>
        <begin position="1255"/>
        <end position="1282"/>
    </location>
</feature>
<keyword evidence="4" id="KW-0677">Repeat</keyword>
<evidence type="ECO:0000256" key="4">
    <source>
        <dbReference type="ARBA" id="ARBA00022737"/>
    </source>
</evidence>
<comment type="subcellular location">
    <subcellularLocation>
        <location evidence="1">Cytoplasm</location>
        <location evidence="1">Cytoskeleton</location>
        <location evidence="1">Cilium axoneme</location>
    </subcellularLocation>
</comment>
<keyword evidence="3" id="KW-0853">WD repeat</keyword>
<evidence type="ECO:0000313" key="11">
    <source>
        <dbReference type="EMBL" id="KAK9731107.1"/>
    </source>
</evidence>
<dbReference type="PANTHER" id="PTHR14885:SF1">
    <property type="entry name" value="CILIA- AND FLAGELLA-ASSOCIATED PROTEIN 43"/>
    <property type="match status" value="1"/>
</dbReference>
<comment type="caution">
    <text evidence="11">The sequence shown here is derived from an EMBL/GenBank/DDBJ whole genome shotgun (WGS) entry which is preliminary data.</text>
</comment>
<keyword evidence="5 10" id="KW-0175">Coiled coil</keyword>
<evidence type="ECO:0000313" key="12">
    <source>
        <dbReference type="Proteomes" id="UP001458880"/>
    </source>
</evidence>
<evidence type="ECO:0000256" key="8">
    <source>
        <dbReference type="ARBA" id="ARBA00023605"/>
    </source>
</evidence>
<dbReference type="InterPro" id="IPR036322">
    <property type="entry name" value="WD40_repeat_dom_sf"/>
</dbReference>
<name>A0AAW1LB25_POPJA</name>
<evidence type="ECO:0000256" key="9">
    <source>
        <dbReference type="ARBA" id="ARBA00023662"/>
    </source>
</evidence>
<evidence type="ECO:0000256" key="7">
    <source>
        <dbReference type="ARBA" id="ARBA00023273"/>
    </source>
</evidence>
<dbReference type="Proteomes" id="UP001458880">
    <property type="component" value="Unassembled WGS sequence"/>
</dbReference>
<keyword evidence="12" id="KW-1185">Reference proteome</keyword>
<dbReference type="GO" id="GO:0060271">
    <property type="term" value="P:cilium assembly"/>
    <property type="evidence" value="ECO:0007669"/>
    <property type="project" value="TreeGrafter"/>
</dbReference>
<proteinExistence type="inferred from homology"/>
<dbReference type="PANTHER" id="PTHR14885">
    <property type="entry name" value="CILIA- AND FLAGELLA-ASSOCIATED PROTEIN 43-RELATED"/>
    <property type="match status" value="1"/>
</dbReference>
<keyword evidence="2" id="KW-0963">Cytoplasm</keyword>
<evidence type="ECO:0000256" key="3">
    <source>
        <dbReference type="ARBA" id="ARBA00022574"/>
    </source>
</evidence>
<dbReference type="SUPFAM" id="SSF50978">
    <property type="entry name" value="WD40 repeat-like"/>
    <property type="match status" value="2"/>
</dbReference>
<protein>
    <recommendedName>
        <fullName evidence="9">Cilia- and flagella-associated protein 43</fullName>
    </recommendedName>
</protein>
<organism evidence="11 12">
    <name type="scientific">Popillia japonica</name>
    <name type="common">Japanese beetle</name>
    <dbReference type="NCBI Taxonomy" id="7064"/>
    <lineage>
        <taxon>Eukaryota</taxon>
        <taxon>Metazoa</taxon>
        <taxon>Ecdysozoa</taxon>
        <taxon>Arthropoda</taxon>
        <taxon>Hexapoda</taxon>
        <taxon>Insecta</taxon>
        <taxon>Pterygota</taxon>
        <taxon>Neoptera</taxon>
        <taxon>Endopterygota</taxon>
        <taxon>Coleoptera</taxon>
        <taxon>Polyphaga</taxon>
        <taxon>Scarabaeiformia</taxon>
        <taxon>Scarabaeidae</taxon>
        <taxon>Rutelinae</taxon>
        <taxon>Popillia</taxon>
    </lineage>
</organism>
<evidence type="ECO:0000256" key="6">
    <source>
        <dbReference type="ARBA" id="ARBA00023212"/>
    </source>
</evidence>
<dbReference type="GO" id="GO:0003341">
    <property type="term" value="P:cilium movement"/>
    <property type="evidence" value="ECO:0007669"/>
    <property type="project" value="UniProtKB-ARBA"/>
</dbReference>
<sequence>MDAPADLQFSETQAEWVKFGSIKNIVFAGRETICVGDGCHLVFYNLNTKMEKIYTAGNETNGMGVACIAGHRTYPVFAFAEKSLTASIHILTCPEFQNITKLTDGTEDGYIALAFSEAEYFISLSGVPKFKITIWNWRNGENIKSIATDMFSKRQILKCNYGSPVFVAQMAIGTNNVKVWEILQCGKRCILRQHIVDTCVLKQVFTSIQWTSEGGLFILDKHGDIYAVNSEYKLELIIKCEFPGDKPTYFSWFKAGLAVACPNGAIMHFKKSGKWCCDWQVTPKITVVRLLNSPRDFLLGVTERGDIVVYNNQTQEFSYIKQYEILFRGLCLIYPVGEIIVTLAWCKTLTAWEVSTGTPIDSIDCPDNTLSIVSNPEYPYVAVGCNGGKVRLYSLYDGEKIKLLTTFHLTQHPITHVSFAEAGKLLVAANMDIGEFFVIEGVPGTKMNVVATCCANRQIADYILVGSKTCLRLFVLNVTSDMYIAGNVISRFCIIRGKECPDVKDYIFEDGNALYSKLYATDKPNRDRIFYAMPVGSKSLHELEVKRGDDYARLVGRIPTKHQMRKIIHHFDHHHIVSYGYDGLVVIADLNFETKHIIMPHHRFDAGVETAFVVPSGKYVVSMGRNNLITCTNITQVEIDEEKLEELRKILTSPRLILMFKHPTTGFLPVGFLPVGEFEGVTWLEMEDMKRIQQDYLKCETQRKSIIKHFKSIKRQVAELLTQNLEGPENEYLDIQDFNLDSELKEQRWHENNAKCKETRIYLEKLIVAQDKVSQWIKEYCWDTMAEQGKSICAIFADIDVENYVLLPEDVNNTEVAKYIEEHRILEEMMANVEIFEPWVPRTPSQMKTFMEIKPSFVEVAQEKVYMDDAGEDEPDIVSKRDVALIDVETLTAFAGSITHTFVTLNKGHYTQHQIQTFLQTEYQSVLSKVENIKLRLFFNKEFEFLMSIKVRQINDLLEKNARLRHIISELNYFSEEKMDIILTDPEWKQQEYPEQILQVKDDEVTVTPYISPSQQAILDAEAAERERIRLLLLADDFKERALMAMMNGVLEVRWEDELRKDVPVPKCLTEKEPEDYIEEDLRAIRSYEEKVKFLESERLRYKRMLVAEYGTLGNTVEVFGERTVAIQEDVGRGIRDSGEYRRDRENVKKFNSRVEELLLLKIKVDSAIAQKIKVDSAIAQENLKISRLRLRNFNRIEMNKVERDILLLLLADDFKERALMAMMNGVLEVRWEDELRKDVPVPKCLTEKEPEDYIEEDLRAIRSYEEKVKFLESERLRYKRMLVAEYGTLGNTVRENVKKFNSRVEELLLLKIKVDSAIAQENLKISRLRLRNFNRIEMNKVERDILKNIAANDKKIDDLTKLITGLYDDSNECRSFLEALQGKEKIIEKTYRKDMQDASPTAQEIAQRLYKRRPKTNIRSITSPSMLVELAKCVVTKEKSVILNQEALDFLRAMDTLDLYIGVPNAVDEHTYAIICKHRRFKIESELKIKAAQMEATEGDNTISYLHKVLVHLKENSQKLSADLAQIRNEKIKEAQDIEIQLVLKQGFVEIPTSGELSDFENAVMLSRNDVESINLVILEAGNRKLKAMRDTMNFRRGILAMEWEHTKMKMQIDDLEDHLNDIRAIKVTKEIQTYLKAKARGESPDKGLTFEQEVELVRQSYQRLIDTKKADCIEVQEKIDSMKQSNKSLDKAIVNLNVDVCEFRLGVDKEVIRKEKELINTRMNTLITRSKLVKQIQANHNQILMLQTELELLRLKTYPTLKYKICE</sequence>
<dbReference type="Gene3D" id="2.130.10.10">
    <property type="entry name" value="YVTN repeat-like/Quinoprotein amine dehydrogenase"/>
    <property type="match status" value="2"/>
</dbReference>
<keyword evidence="7" id="KW-0966">Cell projection</keyword>
<dbReference type="EMBL" id="JASPKY010000137">
    <property type="protein sequence ID" value="KAK9731107.1"/>
    <property type="molecule type" value="Genomic_DNA"/>
</dbReference>
<feature type="coiled-coil region" evidence="10">
    <location>
        <begin position="1078"/>
        <end position="1105"/>
    </location>
</feature>
<gene>
    <name evidence="11" type="ORF">QE152_g13912</name>
</gene>
<dbReference type="GO" id="GO:0005930">
    <property type="term" value="C:axoneme"/>
    <property type="evidence" value="ECO:0007669"/>
    <property type="project" value="UniProtKB-SubCell"/>
</dbReference>
<evidence type="ECO:0000256" key="5">
    <source>
        <dbReference type="ARBA" id="ARBA00023054"/>
    </source>
</evidence>
<dbReference type="InterPro" id="IPR015943">
    <property type="entry name" value="WD40/YVTN_repeat-like_dom_sf"/>
</dbReference>
<dbReference type="Pfam" id="PF25828">
    <property type="entry name" value="CC_Cfap43"/>
    <property type="match status" value="2"/>
</dbReference>
<evidence type="ECO:0000256" key="2">
    <source>
        <dbReference type="ARBA" id="ARBA00022490"/>
    </source>
</evidence>